<dbReference type="EMBL" id="HBHX01068206">
    <property type="protein sequence ID" value="CAE0148990.1"/>
    <property type="molecule type" value="Transcribed_RNA"/>
</dbReference>
<feature type="compositionally biased region" description="Polar residues" evidence="1">
    <location>
        <begin position="355"/>
        <end position="370"/>
    </location>
</feature>
<name>A0A7S3BYH7_9EUKA</name>
<dbReference type="InterPro" id="IPR021440">
    <property type="entry name" value="DUF3089"/>
</dbReference>
<feature type="region of interest" description="Disordered" evidence="1">
    <location>
        <begin position="350"/>
        <end position="370"/>
    </location>
</feature>
<organism evidence="2">
    <name type="scientific">Haptolina ericina</name>
    <dbReference type="NCBI Taxonomy" id="156174"/>
    <lineage>
        <taxon>Eukaryota</taxon>
        <taxon>Haptista</taxon>
        <taxon>Haptophyta</taxon>
        <taxon>Prymnesiophyceae</taxon>
        <taxon>Prymnesiales</taxon>
        <taxon>Prymnesiaceae</taxon>
        <taxon>Haptolina</taxon>
    </lineage>
</organism>
<reference evidence="2" key="1">
    <citation type="submission" date="2021-01" db="EMBL/GenBank/DDBJ databases">
        <authorList>
            <person name="Corre E."/>
            <person name="Pelletier E."/>
            <person name="Niang G."/>
            <person name="Scheremetjew M."/>
            <person name="Finn R."/>
            <person name="Kale V."/>
            <person name="Holt S."/>
            <person name="Cochrane G."/>
            <person name="Meng A."/>
            <person name="Brown T."/>
            <person name="Cohen L."/>
        </authorList>
    </citation>
    <scope>NUCLEOTIDE SEQUENCE</scope>
    <source>
        <strain evidence="2">CCMP281</strain>
    </source>
</reference>
<gene>
    <name evidence="2" type="ORF">HERI1096_LOCUS37664</name>
</gene>
<evidence type="ECO:0000256" key="1">
    <source>
        <dbReference type="SAM" id="MobiDB-lite"/>
    </source>
</evidence>
<proteinExistence type="predicted"/>
<dbReference type="Pfam" id="PF11288">
    <property type="entry name" value="DUF3089"/>
    <property type="match status" value="1"/>
</dbReference>
<dbReference type="Gene3D" id="3.40.50.1820">
    <property type="entry name" value="alpha/beta hydrolase"/>
    <property type="match status" value="1"/>
</dbReference>
<dbReference type="AlphaFoldDB" id="A0A7S3BYH7"/>
<sequence length="396" mass="43081">MSKPDYRKSAHWIACPPLGVEGGIAKAGPRVSTAKVHERQPLQPVIVKPDEAVADCFFVHGTIRESSGHPNIDSRLLMSPQTRTYQTNMISAFSHVARCFAPFYRMVTFAEDRPGGQEARWSMAFEDVAAAFSHFLEHWAAQRPLLLVGHSQGGVHVMRLLKCFFDGDNIAAMRLRARLVGCYAPGIWVTAADLPSHVPVCAGPGHVGSLAVWMCATETAELTSDTLVGRTVTALKSAPPIVVNPLTWLPARNGDGAAAAATAHLGALGVLPDGTPALFVDCCGGALARGGLLRLREISKRHAFLLAFYRGEGKDYHAFDLHLVWANVREQVRQQLENWLQAKFDAGSEDVSQDPALQQTETPRYHQTPNPTALAAGSNRWLRCTPFESALMCSIS</sequence>
<dbReference type="SUPFAM" id="SSF53474">
    <property type="entry name" value="alpha/beta-Hydrolases"/>
    <property type="match status" value="2"/>
</dbReference>
<protein>
    <recommendedName>
        <fullName evidence="3">DUF3089 domain-containing protein</fullName>
    </recommendedName>
</protein>
<evidence type="ECO:0008006" key="3">
    <source>
        <dbReference type="Google" id="ProtNLM"/>
    </source>
</evidence>
<accession>A0A7S3BYH7</accession>
<dbReference type="InterPro" id="IPR029058">
    <property type="entry name" value="AB_hydrolase_fold"/>
</dbReference>
<evidence type="ECO:0000313" key="2">
    <source>
        <dbReference type="EMBL" id="CAE0148990.1"/>
    </source>
</evidence>